<dbReference type="GO" id="GO:0003677">
    <property type="term" value="F:DNA binding"/>
    <property type="evidence" value="ECO:0007669"/>
    <property type="project" value="InterPro"/>
</dbReference>
<dbReference type="Proteomes" id="UP000028875">
    <property type="component" value="Unassembled WGS sequence"/>
</dbReference>
<dbReference type="InterPro" id="IPR001387">
    <property type="entry name" value="Cro/C1-type_HTH"/>
</dbReference>
<dbReference type="SUPFAM" id="SSF47413">
    <property type="entry name" value="lambda repressor-like DNA-binding domains"/>
    <property type="match status" value="1"/>
</dbReference>
<dbReference type="STRING" id="1462526.BN990_04363"/>
<reference evidence="2 3" key="1">
    <citation type="submission" date="2014-03" db="EMBL/GenBank/DDBJ databases">
        <authorList>
            <person name="Urmite Genomes U."/>
        </authorList>
    </citation>
    <scope>NUCLEOTIDE SEQUENCE [LARGE SCALE GENOMIC DNA]</scope>
    <source>
        <strain evidence="2 3">Vm-5</strain>
    </source>
</reference>
<proteinExistence type="predicted"/>
<gene>
    <name evidence="2" type="ORF">BN990_04363</name>
</gene>
<protein>
    <recommendedName>
        <fullName evidence="1">HTH cro/C1-type domain-containing protein</fullName>
    </recommendedName>
</protein>
<comment type="caution">
    <text evidence="2">The sequence shown here is derived from an EMBL/GenBank/DDBJ whole genome shotgun (WGS) entry which is preliminary data.</text>
</comment>
<dbReference type="CDD" id="cd00093">
    <property type="entry name" value="HTH_XRE"/>
    <property type="match status" value="1"/>
</dbReference>
<dbReference type="InterPro" id="IPR010982">
    <property type="entry name" value="Lambda_DNA-bd_dom_sf"/>
</dbReference>
<dbReference type="PROSITE" id="PS50943">
    <property type="entry name" value="HTH_CROC1"/>
    <property type="match status" value="1"/>
</dbReference>
<dbReference type="Gene3D" id="1.10.260.40">
    <property type="entry name" value="lambda repressor-like DNA-binding domains"/>
    <property type="match status" value="1"/>
</dbReference>
<sequence length="105" mass="12465" precursor="true">MKNQMKRLRKAKQCSVSRHTINAIENSKYNPTLKLAFQIAFVLNTRVDALFFTVVINNKLVNHLRYICMGLLREYPSTLAKLIFHFFRKCCFRLRCPIQTYVCFN</sequence>
<name>A0A024QHN2_9BACI</name>
<keyword evidence="3" id="KW-1185">Reference proteome</keyword>
<reference evidence="3" key="2">
    <citation type="submission" date="2014-05" db="EMBL/GenBank/DDBJ databases">
        <title>Draft genome sequence of Virgibacillus massiliensis Vm-5.</title>
        <authorList>
            <person name="Khelaifia S."/>
            <person name="Croce O."/>
            <person name="Lagier J.C."/>
            <person name="Raoult D."/>
        </authorList>
    </citation>
    <scope>NUCLEOTIDE SEQUENCE [LARGE SCALE GENOMIC DNA]</scope>
    <source>
        <strain evidence="3">Vm-5</strain>
    </source>
</reference>
<evidence type="ECO:0000313" key="2">
    <source>
        <dbReference type="EMBL" id="CDQ41984.1"/>
    </source>
</evidence>
<accession>A0A024QHN2</accession>
<organism evidence="2 3">
    <name type="scientific">Virgibacillus massiliensis</name>
    <dbReference type="NCBI Taxonomy" id="1462526"/>
    <lineage>
        <taxon>Bacteria</taxon>
        <taxon>Bacillati</taxon>
        <taxon>Bacillota</taxon>
        <taxon>Bacilli</taxon>
        <taxon>Bacillales</taxon>
        <taxon>Bacillaceae</taxon>
        <taxon>Virgibacillus</taxon>
    </lineage>
</organism>
<dbReference type="eggNOG" id="COG1476">
    <property type="taxonomic scope" value="Bacteria"/>
</dbReference>
<dbReference type="AlphaFoldDB" id="A0A024QHN2"/>
<evidence type="ECO:0000259" key="1">
    <source>
        <dbReference type="PROSITE" id="PS50943"/>
    </source>
</evidence>
<evidence type="ECO:0000313" key="3">
    <source>
        <dbReference type="Proteomes" id="UP000028875"/>
    </source>
</evidence>
<dbReference type="EMBL" id="CCDP010000004">
    <property type="protein sequence ID" value="CDQ41984.1"/>
    <property type="molecule type" value="Genomic_DNA"/>
</dbReference>
<feature type="domain" description="HTH cro/C1-type" evidence="1">
    <location>
        <begin position="11"/>
        <end position="50"/>
    </location>
</feature>